<dbReference type="PANTHER" id="PTHR34975">
    <property type="entry name" value="SPORE GERMINATION PROTEIN A2"/>
    <property type="match status" value="1"/>
</dbReference>
<evidence type="ECO:0000256" key="1">
    <source>
        <dbReference type="ARBA" id="ARBA00004141"/>
    </source>
</evidence>
<name>A0ABZ2CGX6_9BACI</name>
<evidence type="ECO:0000256" key="5">
    <source>
        <dbReference type="ARBA" id="ARBA00022692"/>
    </source>
</evidence>
<keyword evidence="10" id="KW-1185">Reference proteome</keyword>
<keyword evidence="4" id="KW-0309">Germination</keyword>
<dbReference type="Pfam" id="PF03845">
    <property type="entry name" value="Spore_permease"/>
    <property type="match status" value="1"/>
</dbReference>
<evidence type="ECO:0000256" key="6">
    <source>
        <dbReference type="ARBA" id="ARBA00022989"/>
    </source>
</evidence>
<dbReference type="RefSeq" id="WP_338451268.1">
    <property type="nucleotide sequence ID" value="NZ_CP137640.1"/>
</dbReference>
<feature type="transmembrane region" description="Helical" evidence="8">
    <location>
        <begin position="270"/>
        <end position="291"/>
    </location>
</feature>
<dbReference type="EMBL" id="CP137640">
    <property type="protein sequence ID" value="WVX82366.1"/>
    <property type="molecule type" value="Genomic_DNA"/>
</dbReference>
<keyword evidence="7 8" id="KW-0472">Membrane</keyword>
<evidence type="ECO:0000256" key="2">
    <source>
        <dbReference type="ARBA" id="ARBA00007998"/>
    </source>
</evidence>
<evidence type="ECO:0000256" key="3">
    <source>
        <dbReference type="ARBA" id="ARBA00022448"/>
    </source>
</evidence>
<comment type="similarity">
    <text evidence="2">Belongs to the amino acid-polyamine-organocation (APC) superfamily. Spore germination protein (SGP) (TC 2.A.3.9) family.</text>
</comment>
<proteinExistence type="inferred from homology"/>
<comment type="subcellular location">
    <subcellularLocation>
        <location evidence="1">Membrane</location>
        <topology evidence="1">Multi-pass membrane protein</topology>
    </subcellularLocation>
</comment>
<evidence type="ECO:0000256" key="4">
    <source>
        <dbReference type="ARBA" id="ARBA00022544"/>
    </source>
</evidence>
<feature type="transmembrane region" description="Helical" evidence="8">
    <location>
        <begin position="215"/>
        <end position="238"/>
    </location>
</feature>
<feature type="transmembrane region" description="Helical" evidence="8">
    <location>
        <begin position="40"/>
        <end position="60"/>
    </location>
</feature>
<sequence length="362" mass="40319">MKKGKISSLQMAMLLYPAIIATSIISVPSIVAKYAKNDLWISPILASVIGFVTVYIAYELHKLYPKKTVIQFSEQIVGRFAGKIISFFILSFYLLSTGHIIRGYSEFIVSSFLINTPISVIMSTMVLLCAIAVQGGLEVLGRLAQLFIPLFVVPIFILVILLSPDYDMKNIFPILSEGIMPPIQGSIIPGGWYSEFFLIIFLLPFLTDVNKARKYGVLTVLAVMVTLVVVNLTVLFVLGSTTSSRNFPLLNVSRYISLADFFENLESAAMAVWIVGAFIKISVFYYAAALGTAQLLNLSDYRVVIWPFTIIFIEIAFWSIPSTAIYTSYLIFVLPFYGPIVQTIIPLFLLLIALVRQKLIAK</sequence>
<feature type="transmembrane region" description="Helical" evidence="8">
    <location>
        <begin position="183"/>
        <end position="203"/>
    </location>
</feature>
<dbReference type="Gene3D" id="1.20.1740.10">
    <property type="entry name" value="Amino acid/polyamine transporter I"/>
    <property type="match status" value="1"/>
</dbReference>
<evidence type="ECO:0000256" key="7">
    <source>
        <dbReference type="ARBA" id="ARBA00023136"/>
    </source>
</evidence>
<accession>A0ABZ2CGX6</accession>
<evidence type="ECO:0000256" key="8">
    <source>
        <dbReference type="SAM" id="Phobius"/>
    </source>
</evidence>
<dbReference type="NCBIfam" id="TIGR00912">
    <property type="entry name" value="2A0309"/>
    <property type="match status" value="1"/>
</dbReference>
<organism evidence="9 10">
    <name type="scientific">Niallia oryzisoli</name>
    <dbReference type="NCBI Taxonomy" id="1737571"/>
    <lineage>
        <taxon>Bacteria</taxon>
        <taxon>Bacillati</taxon>
        <taxon>Bacillota</taxon>
        <taxon>Bacilli</taxon>
        <taxon>Bacillales</taxon>
        <taxon>Bacillaceae</taxon>
        <taxon>Niallia</taxon>
    </lineage>
</organism>
<protein>
    <submittedName>
        <fullName evidence="9">Endospore germination permease</fullName>
    </submittedName>
</protein>
<feature type="transmembrane region" description="Helical" evidence="8">
    <location>
        <begin position="326"/>
        <end position="355"/>
    </location>
</feature>
<dbReference type="InterPro" id="IPR004761">
    <property type="entry name" value="Spore_GerAB"/>
</dbReference>
<gene>
    <name evidence="9" type="ORF">R4Z09_05120</name>
</gene>
<evidence type="ECO:0000313" key="10">
    <source>
        <dbReference type="Proteomes" id="UP001357223"/>
    </source>
</evidence>
<keyword evidence="6 8" id="KW-1133">Transmembrane helix</keyword>
<keyword evidence="5 8" id="KW-0812">Transmembrane</keyword>
<feature type="transmembrane region" description="Helical" evidence="8">
    <location>
        <begin position="303"/>
        <end position="320"/>
    </location>
</feature>
<dbReference type="Proteomes" id="UP001357223">
    <property type="component" value="Chromosome"/>
</dbReference>
<evidence type="ECO:0000313" key="9">
    <source>
        <dbReference type="EMBL" id="WVX82366.1"/>
    </source>
</evidence>
<feature type="transmembrane region" description="Helical" evidence="8">
    <location>
        <begin position="12"/>
        <end position="34"/>
    </location>
</feature>
<feature type="transmembrane region" description="Helical" evidence="8">
    <location>
        <begin position="80"/>
        <end position="101"/>
    </location>
</feature>
<reference evidence="9 10" key="1">
    <citation type="submission" date="2023-10" db="EMBL/GenBank/DDBJ databases">
        <title>Niallia locisalis sp.nov. isolated from a salt pond sample.</title>
        <authorList>
            <person name="Li X.-J."/>
            <person name="Dong L."/>
        </authorList>
    </citation>
    <scope>NUCLEOTIDE SEQUENCE [LARGE SCALE GENOMIC DNA]</scope>
    <source>
        <strain evidence="9 10">DSM 29761</strain>
    </source>
</reference>
<keyword evidence="3" id="KW-0813">Transport</keyword>
<feature type="transmembrane region" description="Helical" evidence="8">
    <location>
        <begin position="143"/>
        <end position="163"/>
    </location>
</feature>
<feature type="transmembrane region" description="Helical" evidence="8">
    <location>
        <begin position="107"/>
        <end position="131"/>
    </location>
</feature>
<dbReference type="PANTHER" id="PTHR34975:SF2">
    <property type="entry name" value="SPORE GERMINATION PROTEIN A2"/>
    <property type="match status" value="1"/>
</dbReference>